<keyword evidence="6" id="KW-0511">Multifunctional enzyme</keyword>
<feature type="binding site" evidence="13">
    <location>
        <position position="321"/>
    </location>
    <ligand>
        <name>substrate</name>
    </ligand>
</feature>
<evidence type="ECO:0000259" key="16">
    <source>
        <dbReference type="PROSITE" id="PS50263"/>
    </source>
</evidence>
<dbReference type="OrthoDB" id="680339at2759"/>
<dbReference type="EMBL" id="MTYJ01000076">
    <property type="protein sequence ID" value="OQV16277.1"/>
    <property type="molecule type" value="Genomic_DNA"/>
</dbReference>
<dbReference type="CDD" id="cd07572">
    <property type="entry name" value="nit"/>
    <property type="match status" value="1"/>
</dbReference>
<feature type="domain" description="HIT" evidence="17">
    <location>
        <begin position="296"/>
        <end position="403"/>
    </location>
</feature>
<keyword evidence="5" id="KW-0378">Hydrolase</keyword>
<dbReference type="InterPro" id="IPR036526">
    <property type="entry name" value="C-N_Hydrolase_sf"/>
</dbReference>
<dbReference type="GO" id="GO:0047710">
    <property type="term" value="F:bis(5'-adenosyl)-triphosphatase activity"/>
    <property type="evidence" value="ECO:0007669"/>
    <property type="project" value="UniProtKB-EC"/>
</dbReference>
<feature type="binding site" evidence="13">
    <location>
        <position position="302"/>
    </location>
    <ligand>
        <name>substrate</name>
    </ligand>
</feature>
<dbReference type="PANTHER" id="PTHR23088:SF27">
    <property type="entry name" value="DEAMINATED GLUTATHIONE AMIDASE"/>
    <property type="match status" value="1"/>
</dbReference>
<evidence type="ECO:0000256" key="13">
    <source>
        <dbReference type="PIRSR" id="PIRSR639383-2"/>
    </source>
</evidence>
<sequence length="448" mass="50176">MTAELEPTKKSLVAVLQFTATADKARNLQQCGDLILAAKQLGAKMVFLPEGFDYVSETSEQSMQLSESLTGPTITAYRNMAKEHSLWLSLGGFHLKDEKEKRTHNSHILLNSSGDIVANYRKTHLFAVNIPGKVTLDENAFCIPGSAISLPVPTPFGKIALMCCYDLRFSELASILTRQGAEILTYPSAFTSTTGVAHWEILLRARAIENQCYVVAAAQCGSHNSKRTSFGHAMIVDPWGAVIANCLEESGVAVAEIDLEKLLQVRLNMPVQSHRRHDLYRLNAAPVALPDFTAETHNFGGHIISRNEIFYETRLTLALVNLKPIVPGHSLVIPKRCVQKFVDLTEEEVADLFHVVQKVEAMLEQRYQVNSSMLTIQDGVDAGQTVKHLHVHLVPRRPNDFAKDEVYRELDRHDKDNRKARLPEDMAAEAREYRKLMYGDALHWTFDC</sequence>
<comment type="cofactor">
    <cofactor evidence="1">
        <name>Mn(2+)</name>
        <dbReference type="ChEBI" id="CHEBI:29035"/>
    </cofactor>
</comment>
<evidence type="ECO:0000256" key="3">
    <source>
        <dbReference type="ARBA" id="ARBA00012377"/>
    </source>
</evidence>
<evidence type="ECO:0000313" key="19">
    <source>
        <dbReference type="Proteomes" id="UP000192578"/>
    </source>
</evidence>
<evidence type="ECO:0000256" key="8">
    <source>
        <dbReference type="ARBA" id="ARBA00057461"/>
    </source>
</evidence>
<dbReference type="PROSITE" id="PS51084">
    <property type="entry name" value="HIT_2"/>
    <property type="match status" value="1"/>
</dbReference>
<dbReference type="PROSITE" id="PS50263">
    <property type="entry name" value="CN_HYDROLASE"/>
    <property type="match status" value="1"/>
</dbReference>
<evidence type="ECO:0000256" key="2">
    <source>
        <dbReference type="ARBA" id="ARBA00011881"/>
    </source>
</evidence>
<evidence type="ECO:0000259" key="17">
    <source>
        <dbReference type="PROSITE" id="PS51084"/>
    </source>
</evidence>
<comment type="subunit">
    <text evidence="2">Homotetramer.</text>
</comment>
<dbReference type="InterPro" id="IPR019808">
    <property type="entry name" value="Histidine_triad_CS"/>
</dbReference>
<feature type="site" description="Important for induction of apoptosis" evidence="14">
    <location>
        <position position="407"/>
    </location>
</feature>
<organism evidence="18 19">
    <name type="scientific">Hypsibius exemplaris</name>
    <name type="common">Freshwater tardigrade</name>
    <dbReference type="NCBI Taxonomy" id="2072580"/>
    <lineage>
        <taxon>Eukaryota</taxon>
        <taxon>Metazoa</taxon>
        <taxon>Ecdysozoa</taxon>
        <taxon>Tardigrada</taxon>
        <taxon>Eutardigrada</taxon>
        <taxon>Parachela</taxon>
        <taxon>Hypsibioidea</taxon>
        <taxon>Hypsibiidae</taxon>
        <taxon>Hypsibius</taxon>
    </lineage>
</organism>
<evidence type="ECO:0000256" key="12">
    <source>
        <dbReference type="PIRSR" id="PIRSR601310-3"/>
    </source>
</evidence>
<keyword evidence="19" id="KW-1185">Reference proteome</keyword>
<dbReference type="Pfam" id="PF00795">
    <property type="entry name" value="CN_hydrolase"/>
    <property type="match status" value="1"/>
</dbReference>
<comment type="catalytic activity">
    <reaction evidence="7">
        <text>P(1),P(3)-bis(5'-adenosyl) triphosphate + H2O = AMP + ADP + 2 H(+)</text>
        <dbReference type="Rhea" id="RHEA:13893"/>
        <dbReference type="ChEBI" id="CHEBI:15377"/>
        <dbReference type="ChEBI" id="CHEBI:15378"/>
        <dbReference type="ChEBI" id="CHEBI:58529"/>
        <dbReference type="ChEBI" id="CHEBI:456215"/>
        <dbReference type="ChEBI" id="CHEBI:456216"/>
        <dbReference type="EC" id="3.6.1.29"/>
    </reaction>
</comment>
<protein>
    <recommendedName>
        <fullName evidence="10">Nitrilase and fragile histidine triad fusion protein NitFhit</fullName>
        <ecNumber evidence="3">3.6.1.29</ecNumber>
    </recommendedName>
</protein>
<name>A0A1W0WM92_HYPEX</name>
<dbReference type="PRINTS" id="PR00332">
    <property type="entry name" value="HISTRIAD"/>
</dbReference>
<comment type="similarity">
    <text evidence="9">In the N-terminal section; belongs to the UPF0012 family.</text>
</comment>
<feature type="binding site" evidence="13">
    <location>
        <begin position="383"/>
        <end position="386"/>
    </location>
    <ligand>
        <name>substrate</name>
    </ligand>
</feature>
<dbReference type="FunFam" id="3.30.428.10:FF:000011">
    <property type="entry name" value="Fragile histidine triad"/>
    <property type="match status" value="1"/>
</dbReference>
<keyword evidence="4" id="KW-0547">Nucleotide-binding</keyword>
<evidence type="ECO:0000256" key="4">
    <source>
        <dbReference type="ARBA" id="ARBA00022741"/>
    </source>
</evidence>
<dbReference type="Gene3D" id="3.60.110.10">
    <property type="entry name" value="Carbon-nitrogen hydrolase"/>
    <property type="match status" value="1"/>
</dbReference>
<feature type="active site" description="Tele-AMP-histidine intermediate" evidence="11">
    <location>
        <position position="390"/>
    </location>
</feature>
<dbReference type="CDD" id="cd01275">
    <property type="entry name" value="FHIT"/>
    <property type="match status" value="1"/>
</dbReference>
<gene>
    <name evidence="18" type="ORF">BV898_09585</name>
</gene>
<dbReference type="PROSITE" id="PS00892">
    <property type="entry name" value="HIT_1"/>
    <property type="match status" value="1"/>
</dbReference>
<dbReference type="InterPro" id="IPR011146">
    <property type="entry name" value="HIT-like"/>
</dbReference>
<feature type="binding site" evidence="13">
    <location>
        <position position="392"/>
    </location>
    <ligand>
        <name>substrate</name>
    </ligand>
</feature>
<evidence type="ECO:0000256" key="11">
    <source>
        <dbReference type="PIRSR" id="PIRSR601310-1"/>
    </source>
</evidence>
<feature type="binding site" evidence="13">
    <location>
        <position position="377"/>
    </location>
    <ligand>
        <name>substrate</name>
    </ligand>
</feature>
<dbReference type="GO" id="GO:0016811">
    <property type="term" value="F:hydrolase activity, acting on carbon-nitrogen (but not peptide) bonds, in linear amides"/>
    <property type="evidence" value="ECO:0007669"/>
    <property type="project" value="InterPro"/>
</dbReference>
<dbReference type="Pfam" id="PF01230">
    <property type="entry name" value="HIT"/>
    <property type="match status" value="1"/>
</dbReference>
<dbReference type="AlphaFoldDB" id="A0A1W0WM92"/>
<evidence type="ECO:0000256" key="10">
    <source>
        <dbReference type="ARBA" id="ARBA00069577"/>
    </source>
</evidence>
<dbReference type="Proteomes" id="UP000192578">
    <property type="component" value="Unassembled WGS sequence"/>
</dbReference>
<reference evidence="19" key="1">
    <citation type="submission" date="2017-01" db="EMBL/GenBank/DDBJ databases">
        <title>Comparative genomics of anhydrobiosis in the tardigrade Hypsibius dujardini.</title>
        <authorList>
            <person name="Yoshida Y."/>
            <person name="Koutsovoulos G."/>
            <person name="Laetsch D."/>
            <person name="Stevens L."/>
            <person name="Kumar S."/>
            <person name="Horikawa D."/>
            <person name="Ishino K."/>
            <person name="Komine S."/>
            <person name="Tomita M."/>
            <person name="Blaxter M."/>
            <person name="Arakawa K."/>
        </authorList>
    </citation>
    <scope>NUCLEOTIDE SEQUENCE [LARGE SCALE GENOMIC DNA]</scope>
    <source>
        <strain evidence="19">Z151</strain>
    </source>
</reference>
<accession>A0A1W0WM92</accession>
<dbReference type="SUPFAM" id="SSF54197">
    <property type="entry name" value="HIT-like"/>
    <property type="match status" value="1"/>
</dbReference>
<dbReference type="PANTHER" id="PTHR23088">
    <property type="entry name" value="NITRILASE-RELATED"/>
    <property type="match status" value="1"/>
</dbReference>
<dbReference type="InterPro" id="IPR039383">
    <property type="entry name" value="FHIT"/>
</dbReference>
<evidence type="ECO:0000256" key="15">
    <source>
        <dbReference type="PROSITE-ProRule" id="PRU00464"/>
    </source>
</evidence>
<evidence type="ECO:0000256" key="9">
    <source>
        <dbReference type="ARBA" id="ARBA00061127"/>
    </source>
</evidence>
<feature type="domain" description="CN hydrolase" evidence="16">
    <location>
        <begin position="11"/>
        <end position="259"/>
    </location>
</feature>
<dbReference type="EC" id="3.6.1.29" evidence="3"/>
<evidence type="ECO:0000256" key="14">
    <source>
        <dbReference type="PIRSR" id="PIRSR639383-3"/>
    </source>
</evidence>
<dbReference type="InterPro" id="IPR003010">
    <property type="entry name" value="C-N_Hydrolase"/>
</dbReference>
<dbReference type="SUPFAM" id="SSF56317">
    <property type="entry name" value="Carbon-nitrogen hydrolase"/>
    <property type="match status" value="1"/>
</dbReference>
<evidence type="ECO:0000313" key="18">
    <source>
        <dbReference type="EMBL" id="OQV16277.1"/>
    </source>
</evidence>
<evidence type="ECO:0000256" key="5">
    <source>
        <dbReference type="ARBA" id="ARBA00022801"/>
    </source>
</evidence>
<proteinExistence type="inferred from homology"/>
<comment type="function">
    <text evidence="8">Cleaves A-5'-PPP-5'A to yield AMP and ADP.</text>
</comment>
<dbReference type="InterPro" id="IPR001310">
    <property type="entry name" value="Histidine_triad_HIT"/>
</dbReference>
<dbReference type="InterPro" id="IPR036265">
    <property type="entry name" value="HIT-like_sf"/>
</dbReference>
<dbReference type="InterPro" id="IPR045254">
    <property type="entry name" value="Nit1/2_C-N_Hydrolase"/>
</dbReference>
<dbReference type="GO" id="GO:0000166">
    <property type="term" value="F:nucleotide binding"/>
    <property type="evidence" value="ECO:0007669"/>
    <property type="project" value="UniProtKB-KW"/>
</dbReference>
<dbReference type="Gene3D" id="3.30.428.10">
    <property type="entry name" value="HIT-like"/>
    <property type="match status" value="1"/>
</dbReference>
<evidence type="ECO:0000256" key="7">
    <source>
        <dbReference type="ARBA" id="ARBA00047780"/>
    </source>
</evidence>
<comment type="caution">
    <text evidence="18">The sequence shown here is derived from an EMBL/GenBank/DDBJ whole genome shotgun (WGS) entry which is preliminary data.</text>
</comment>
<dbReference type="FunFam" id="3.60.110.10:FF:000005">
    <property type="entry name" value="nitrilase homolog 1 isoform X1"/>
    <property type="match status" value="1"/>
</dbReference>
<feature type="short sequence motif" description="Histidine triad motif" evidence="12 15">
    <location>
        <begin position="388"/>
        <end position="392"/>
    </location>
</feature>
<evidence type="ECO:0000256" key="6">
    <source>
        <dbReference type="ARBA" id="ARBA00023268"/>
    </source>
</evidence>
<evidence type="ECO:0000256" key="1">
    <source>
        <dbReference type="ARBA" id="ARBA00001936"/>
    </source>
</evidence>